<evidence type="ECO:0000313" key="9">
    <source>
        <dbReference type="EMBL" id="RPA71441.1"/>
    </source>
</evidence>
<keyword evidence="2 6" id="KW-0812">Transmembrane</keyword>
<feature type="transmembrane region" description="Helical" evidence="6">
    <location>
        <begin position="36"/>
        <end position="56"/>
    </location>
</feature>
<feature type="domain" description="Abscisic acid G-protein coupled receptor-like" evidence="7">
    <location>
        <begin position="319"/>
        <end position="494"/>
    </location>
</feature>
<organism evidence="9 10">
    <name type="scientific">Ascobolus immersus RN42</name>
    <dbReference type="NCBI Taxonomy" id="1160509"/>
    <lineage>
        <taxon>Eukaryota</taxon>
        <taxon>Fungi</taxon>
        <taxon>Dikarya</taxon>
        <taxon>Ascomycota</taxon>
        <taxon>Pezizomycotina</taxon>
        <taxon>Pezizomycetes</taxon>
        <taxon>Pezizales</taxon>
        <taxon>Ascobolaceae</taxon>
        <taxon>Ascobolus</taxon>
    </lineage>
</organism>
<dbReference type="STRING" id="1160509.A0A3N4HGC9"/>
<feature type="transmembrane region" description="Helical" evidence="6">
    <location>
        <begin position="117"/>
        <end position="135"/>
    </location>
</feature>
<dbReference type="Proteomes" id="UP000275078">
    <property type="component" value="Unassembled WGS sequence"/>
</dbReference>
<evidence type="ECO:0000313" key="10">
    <source>
        <dbReference type="Proteomes" id="UP000275078"/>
    </source>
</evidence>
<evidence type="ECO:0000256" key="4">
    <source>
        <dbReference type="ARBA" id="ARBA00023136"/>
    </source>
</evidence>
<evidence type="ECO:0000256" key="2">
    <source>
        <dbReference type="ARBA" id="ARBA00022692"/>
    </source>
</evidence>
<accession>A0A3N4HGC9</accession>
<dbReference type="PANTHER" id="PTHR15948">
    <property type="entry name" value="G-PROTEIN COUPLED RECEPTOR 89-RELATED"/>
    <property type="match status" value="1"/>
</dbReference>
<keyword evidence="5" id="KW-0175">Coiled coil</keyword>
<feature type="domain" description="Golgi pH regulator conserved" evidence="8">
    <location>
        <begin position="187"/>
        <end position="250"/>
    </location>
</feature>
<feature type="coiled-coil region" evidence="5">
    <location>
        <begin position="229"/>
        <end position="256"/>
    </location>
</feature>
<proteinExistence type="predicted"/>
<keyword evidence="10" id="KW-1185">Reference proteome</keyword>
<evidence type="ECO:0000256" key="6">
    <source>
        <dbReference type="SAM" id="Phobius"/>
    </source>
</evidence>
<evidence type="ECO:0000256" key="5">
    <source>
        <dbReference type="SAM" id="Coils"/>
    </source>
</evidence>
<feature type="transmembrane region" description="Helical" evidence="6">
    <location>
        <begin position="427"/>
        <end position="447"/>
    </location>
</feature>
<sequence>MSPDDASPMSMVQPPGICEDDCLPPWMRHTNEPTTTSLLLSSSPFILSFIIISLVVSRRVFPVLCAGSTRQKPAESYARKAATVAFGVTLGATGVLAELILCEVSGWADESTRRTGFRVVTDILLLMLTIVLPIMQTQSVMAETRLGRLSVKWQVGVVFAVMTAWLWAFWVVVGKALPEDVRGSLKEDFLARVGVIGVTLMAILSGFGCVSAPWQTFFTKPRIVTDIDLTRLQAGIDNAQEMLDSKSRRLSNLDAKIREKNGSEGLMAKMLTSLRGDADTRERTTLLIELDGLTKMKAQLTSDLAELSKVHAQQVSLKSAKGKFWITFTWCFSLYCLYRLAATSMAHIPFKPRSTFSKTDPINNVLALIAKHWDPHLDRAAWSRQIGFCFSGIIIAGSFSTVLTTFRVLTRAAPGVICYAINGNNPNLALFLSQISGTYVVASALLLRSNLPPVMSSAITQALGAPINPHFVDRWFDGVFLGTAAITGIVLVTLKRWAKDGEEDDIEMGKRNLE</sequence>
<evidence type="ECO:0000256" key="3">
    <source>
        <dbReference type="ARBA" id="ARBA00022989"/>
    </source>
</evidence>
<keyword evidence="4 6" id="KW-0472">Membrane</keyword>
<comment type="subcellular location">
    <subcellularLocation>
        <location evidence="1">Membrane</location>
        <topology evidence="1">Multi-pass membrane protein</topology>
    </subcellularLocation>
</comment>
<feature type="transmembrane region" description="Helical" evidence="6">
    <location>
        <begin position="189"/>
        <end position="212"/>
    </location>
</feature>
<dbReference type="InterPro" id="IPR015672">
    <property type="entry name" value="GPHR/GTG"/>
</dbReference>
<evidence type="ECO:0000259" key="8">
    <source>
        <dbReference type="Pfam" id="PF12537"/>
    </source>
</evidence>
<dbReference type="OrthoDB" id="264392at2759"/>
<feature type="transmembrane region" description="Helical" evidence="6">
    <location>
        <begin position="475"/>
        <end position="494"/>
    </location>
</feature>
<feature type="transmembrane region" description="Helical" evidence="6">
    <location>
        <begin position="155"/>
        <end position="177"/>
    </location>
</feature>
<feature type="transmembrane region" description="Helical" evidence="6">
    <location>
        <begin position="385"/>
        <end position="406"/>
    </location>
</feature>
<protein>
    <recommendedName>
        <fullName evidence="11">Golgi pH regulator</fullName>
    </recommendedName>
</protein>
<gene>
    <name evidence="9" type="ORF">BJ508DRAFT_336032</name>
</gene>
<dbReference type="Pfam" id="PF12430">
    <property type="entry name" value="ABA_GPCR"/>
    <property type="match status" value="1"/>
</dbReference>
<reference evidence="9 10" key="1">
    <citation type="journal article" date="2018" name="Nat. Ecol. Evol.">
        <title>Pezizomycetes genomes reveal the molecular basis of ectomycorrhizal truffle lifestyle.</title>
        <authorList>
            <person name="Murat C."/>
            <person name="Payen T."/>
            <person name="Noel B."/>
            <person name="Kuo A."/>
            <person name="Morin E."/>
            <person name="Chen J."/>
            <person name="Kohler A."/>
            <person name="Krizsan K."/>
            <person name="Balestrini R."/>
            <person name="Da Silva C."/>
            <person name="Montanini B."/>
            <person name="Hainaut M."/>
            <person name="Levati E."/>
            <person name="Barry K.W."/>
            <person name="Belfiori B."/>
            <person name="Cichocki N."/>
            <person name="Clum A."/>
            <person name="Dockter R.B."/>
            <person name="Fauchery L."/>
            <person name="Guy J."/>
            <person name="Iotti M."/>
            <person name="Le Tacon F."/>
            <person name="Lindquist E.A."/>
            <person name="Lipzen A."/>
            <person name="Malagnac F."/>
            <person name="Mello A."/>
            <person name="Molinier V."/>
            <person name="Miyauchi S."/>
            <person name="Poulain J."/>
            <person name="Riccioni C."/>
            <person name="Rubini A."/>
            <person name="Sitrit Y."/>
            <person name="Splivallo R."/>
            <person name="Traeger S."/>
            <person name="Wang M."/>
            <person name="Zifcakova L."/>
            <person name="Wipf D."/>
            <person name="Zambonelli A."/>
            <person name="Paolocci F."/>
            <person name="Nowrousian M."/>
            <person name="Ottonello S."/>
            <person name="Baldrian P."/>
            <person name="Spatafora J.W."/>
            <person name="Henrissat B."/>
            <person name="Nagy L.G."/>
            <person name="Aury J.M."/>
            <person name="Wincker P."/>
            <person name="Grigoriev I.V."/>
            <person name="Bonfante P."/>
            <person name="Martin F.M."/>
        </authorList>
    </citation>
    <scope>NUCLEOTIDE SEQUENCE [LARGE SCALE GENOMIC DNA]</scope>
    <source>
        <strain evidence="9 10">RN42</strain>
    </source>
</reference>
<dbReference type="GO" id="GO:0016020">
    <property type="term" value="C:membrane"/>
    <property type="evidence" value="ECO:0007669"/>
    <property type="project" value="UniProtKB-SubCell"/>
</dbReference>
<keyword evidence="3 6" id="KW-1133">Transmembrane helix</keyword>
<feature type="transmembrane region" description="Helical" evidence="6">
    <location>
        <begin position="324"/>
        <end position="341"/>
    </location>
</feature>
<dbReference type="InterPro" id="IPR025969">
    <property type="entry name" value="ABA_GPCR_dom"/>
</dbReference>
<name>A0A3N4HGC9_ASCIM</name>
<feature type="transmembrane region" description="Helical" evidence="6">
    <location>
        <begin position="77"/>
        <end position="97"/>
    </location>
</feature>
<dbReference type="PANTHER" id="PTHR15948:SF0">
    <property type="entry name" value="GOLGI PH REGULATOR A-RELATED"/>
    <property type="match status" value="1"/>
</dbReference>
<evidence type="ECO:0000259" key="7">
    <source>
        <dbReference type="Pfam" id="PF12430"/>
    </source>
</evidence>
<evidence type="ECO:0008006" key="11">
    <source>
        <dbReference type="Google" id="ProtNLM"/>
    </source>
</evidence>
<dbReference type="AlphaFoldDB" id="A0A3N4HGC9"/>
<dbReference type="EMBL" id="ML119929">
    <property type="protein sequence ID" value="RPA71441.1"/>
    <property type="molecule type" value="Genomic_DNA"/>
</dbReference>
<dbReference type="Pfam" id="PF12537">
    <property type="entry name" value="GPHR_N"/>
    <property type="match status" value="1"/>
</dbReference>
<dbReference type="InterPro" id="IPR022535">
    <property type="entry name" value="Golgi_pH-regulator_cons_dom"/>
</dbReference>
<evidence type="ECO:0000256" key="1">
    <source>
        <dbReference type="ARBA" id="ARBA00004141"/>
    </source>
</evidence>